<dbReference type="EMBL" id="JAHRVA010000002">
    <property type="protein sequence ID" value="MBV2143055.1"/>
    <property type="molecule type" value="Genomic_DNA"/>
</dbReference>
<evidence type="ECO:0000259" key="4">
    <source>
        <dbReference type="Pfam" id="PF00370"/>
    </source>
</evidence>
<protein>
    <submittedName>
        <fullName evidence="6">Carbohydrate kinase</fullName>
    </submittedName>
</protein>
<reference evidence="6 7" key="1">
    <citation type="submission" date="2021-06" db="EMBL/GenBank/DDBJ databases">
        <title>Falsochrobactrum tianjin sp.nov., a new petroleum-degrading bacteria isolated from oily soils.</title>
        <authorList>
            <person name="Chen G."/>
            <person name="Chen H."/>
            <person name="Tian J."/>
            <person name="Qing J."/>
            <person name="Zhong L."/>
            <person name="Ma W."/>
            <person name="Song Y."/>
            <person name="Cui X."/>
            <person name="Yan B."/>
        </authorList>
    </citation>
    <scope>NUCLEOTIDE SEQUENCE [LARGE SCALE GENOMIC DNA]</scope>
    <source>
        <strain evidence="6 7">TDYN1</strain>
    </source>
</reference>
<dbReference type="PIRSF" id="PIRSF000538">
    <property type="entry name" value="GlpK"/>
    <property type="match status" value="1"/>
</dbReference>
<dbReference type="Proteomes" id="UP000752297">
    <property type="component" value="Unassembled WGS sequence"/>
</dbReference>
<dbReference type="InterPro" id="IPR000577">
    <property type="entry name" value="Carb_kinase_FGGY"/>
</dbReference>
<feature type="domain" description="Carbohydrate kinase FGGY N-terminal" evidence="4">
    <location>
        <begin position="4"/>
        <end position="248"/>
    </location>
</feature>
<evidence type="ECO:0000313" key="6">
    <source>
        <dbReference type="EMBL" id="MBV2143055.1"/>
    </source>
</evidence>
<sequence>MPCLLGIDSGLTVTKAVLFDIDGTPLSIARRRVTQSFPQPRHVERDMDEFWNATADAIAEAIAKSGRPASDILAIATTAHGDGIYMLDKDRRPLGPGILSLDSRALDVAGRWLGGPVAKKSISITGQAPHASAPSAILAWIKENEPERYAQIGHVLAAKDWLRFCLTGEVGTDRTEASTSFTDVNTQGYSKDALALFGLEELWGALPPMARSDEIVGDVSEACAERTGLVAGTPVVAGLHDVTASALGVGGLGIGTVAVVAGTYSINETLSSEPRVDESWFCRNGIAPGEWNNMSISPASTANYDWFLDKLCAAERREAEQSGRSIHDMLRTEIDAALAKPSTAMFHPYLFGSPYGAMASGSFFGLRGWQERGDMLRAVWEGIAFNHRIHVDHLKGGFAISSARLTGGVSRSPAFAQMFANVLGMPVTVTDTDEAAAWGAALCAGKGAGVFGDVYSDPRDLDAIAITYSPDMERSSQYEKRYALFCEMASALGPLWPKIEALSD</sequence>
<dbReference type="Pfam" id="PF02782">
    <property type="entry name" value="FGGY_C"/>
    <property type="match status" value="1"/>
</dbReference>
<keyword evidence="7" id="KW-1185">Reference proteome</keyword>
<evidence type="ECO:0000313" key="7">
    <source>
        <dbReference type="Proteomes" id="UP000752297"/>
    </source>
</evidence>
<gene>
    <name evidence="6" type="ORF">KUG47_06045</name>
</gene>
<dbReference type="AlphaFoldDB" id="A0A949USV9"/>
<dbReference type="GO" id="GO:0016301">
    <property type="term" value="F:kinase activity"/>
    <property type="evidence" value="ECO:0007669"/>
    <property type="project" value="UniProtKB-KW"/>
</dbReference>
<dbReference type="Pfam" id="PF00370">
    <property type="entry name" value="FGGY_N"/>
    <property type="match status" value="1"/>
</dbReference>
<dbReference type="CDD" id="cd07802">
    <property type="entry name" value="ASKHA_NBD_FGGY_EcLyxK-like"/>
    <property type="match status" value="1"/>
</dbReference>
<dbReference type="GO" id="GO:0005975">
    <property type="term" value="P:carbohydrate metabolic process"/>
    <property type="evidence" value="ECO:0007669"/>
    <property type="project" value="InterPro"/>
</dbReference>
<accession>A0A949USV9</accession>
<name>A0A949USV9_9HYPH</name>
<comment type="similarity">
    <text evidence="1">Belongs to the FGGY kinase family.</text>
</comment>
<evidence type="ECO:0000256" key="2">
    <source>
        <dbReference type="ARBA" id="ARBA00022679"/>
    </source>
</evidence>
<keyword evidence="3 6" id="KW-0418">Kinase</keyword>
<organism evidence="6 7">
    <name type="scientific">Falsochrobactrum tianjinense</name>
    <dbReference type="NCBI Taxonomy" id="2706015"/>
    <lineage>
        <taxon>Bacteria</taxon>
        <taxon>Pseudomonadati</taxon>
        <taxon>Pseudomonadota</taxon>
        <taxon>Alphaproteobacteria</taxon>
        <taxon>Hyphomicrobiales</taxon>
        <taxon>Brucellaceae</taxon>
        <taxon>Falsochrobactrum</taxon>
    </lineage>
</organism>
<dbReference type="InterPro" id="IPR018484">
    <property type="entry name" value="FGGY_N"/>
</dbReference>
<evidence type="ECO:0000259" key="5">
    <source>
        <dbReference type="Pfam" id="PF02782"/>
    </source>
</evidence>
<keyword evidence="2" id="KW-0808">Transferase</keyword>
<comment type="caution">
    <text evidence="6">The sequence shown here is derived from an EMBL/GenBank/DDBJ whole genome shotgun (WGS) entry which is preliminary data.</text>
</comment>
<proteinExistence type="inferred from homology"/>
<dbReference type="RefSeq" id="WP_217677072.1">
    <property type="nucleotide sequence ID" value="NZ_JAHRVA010000002.1"/>
</dbReference>
<dbReference type="InterPro" id="IPR050406">
    <property type="entry name" value="FGGY_Carb_Kinase"/>
</dbReference>
<dbReference type="PANTHER" id="PTHR43095">
    <property type="entry name" value="SUGAR KINASE"/>
    <property type="match status" value="1"/>
</dbReference>
<evidence type="ECO:0000256" key="1">
    <source>
        <dbReference type="ARBA" id="ARBA00009156"/>
    </source>
</evidence>
<dbReference type="InterPro" id="IPR018485">
    <property type="entry name" value="FGGY_C"/>
</dbReference>
<dbReference type="PANTHER" id="PTHR43095:SF3">
    <property type="entry name" value="L-XYLULOSE_3-KETO-L-GULONATE KINASE"/>
    <property type="match status" value="1"/>
</dbReference>
<evidence type="ECO:0000256" key="3">
    <source>
        <dbReference type="ARBA" id="ARBA00022777"/>
    </source>
</evidence>
<feature type="domain" description="Carbohydrate kinase FGGY C-terminal" evidence="5">
    <location>
        <begin position="258"/>
        <end position="445"/>
    </location>
</feature>